<accession>A0ABV2ZJ85</accession>
<comment type="caution">
    <text evidence="1">The sequence shown here is derived from an EMBL/GenBank/DDBJ whole genome shotgun (WGS) entry which is preliminary data.</text>
</comment>
<keyword evidence="2" id="KW-1185">Reference proteome</keyword>
<proteinExistence type="predicted"/>
<reference evidence="1 2" key="1">
    <citation type="submission" date="2024-06" db="EMBL/GenBank/DDBJ databases">
        <title>The Natural Products Discovery Center: Release of the First 8490 Sequenced Strains for Exploring Actinobacteria Biosynthetic Diversity.</title>
        <authorList>
            <person name="Kalkreuter E."/>
            <person name="Kautsar S.A."/>
            <person name="Yang D."/>
            <person name="Bader C.D."/>
            <person name="Teijaro C.N."/>
            <person name="Fluegel L."/>
            <person name="Davis C.M."/>
            <person name="Simpson J.R."/>
            <person name="Lauterbach L."/>
            <person name="Steele A.D."/>
            <person name="Gui C."/>
            <person name="Meng S."/>
            <person name="Li G."/>
            <person name="Viehrig K."/>
            <person name="Ye F."/>
            <person name="Su P."/>
            <person name="Kiefer A.F."/>
            <person name="Nichols A."/>
            <person name="Cepeda A.J."/>
            <person name="Yan W."/>
            <person name="Fan B."/>
            <person name="Jiang Y."/>
            <person name="Adhikari A."/>
            <person name="Zheng C.-J."/>
            <person name="Schuster L."/>
            <person name="Cowan T.M."/>
            <person name="Smanski M.J."/>
            <person name="Chevrette M.G."/>
            <person name="De Carvalho L.P.S."/>
            <person name="Shen B."/>
        </authorList>
    </citation>
    <scope>NUCLEOTIDE SEQUENCE [LARGE SCALE GENOMIC DNA]</scope>
    <source>
        <strain evidence="1 2">NPDC033843</strain>
    </source>
</reference>
<sequence length="43" mass="4615">MNARCTYAGGRFGQTTRLRSTLENRVAGSATNRRAGGVQAAWT</sequence>
<evidence type="ECO:0000313" key="1">
    <source>
        <dbReference type="EMBL" id="MEU3782621.1"/>
    </source>
</evidence>
<protein>
    <submittedName>
        <fullName evidence="1">Uncharacterized protein</fullName>
    </submittedName>
</protein>
<dbReference type="RefSeq" id="WP_361703429.1">
    <property type="nucleotide sequence ID" value="NZ_JBEZVE010000009.1"/>
</dbReference>
<evidence type="ECO:0000313" key="2">
    <source>
        <dbReference type="Proteomes" id="UP001550739"/>
    </source>
</evidence>
<name>A0ABV2ZJ85_9ACTN</name>
<dbReference type="Proteomes" id="UP001550739">
    <property type="component" value="Unassembled WGS sequence"/>
</dbReference>
<dbReference type="EMBL" id="JBEZVE010000009">
    <property type="protein sequence ID" value="MEU3782621.1"/>
    <property type="molecule type" value="Genomic_DNA"/>
</dbReference>
<organism evidence="1 2">
    <name type="scientific">Streptomyces sp. 900129855</name>
    <dbReference type="NCBI Taxonomy" id="3155129"/>
    <lineage>
        <taxon>Bacteria</taxon>
        <taxon>Bacillati</taxon>
        <taxon>Actinomycetota</taxon>
        <taxon>Actinomycetes</taxon>
        <taxon>Kitasatosporales</taxon>
        <taxon>Streptomycetaceae</taxon>
        <taxon>Streptomyces</taxon>
    </lineage>
</organism>
<gene>
    <name evidence="1" type="ORF">AB0E89_18945</name>
</gene>